<evidence type="ECO:0000313" key="11">
    <source>
        <dbReference type="EMBL" id="MDV4185404.1"/>
    </source>
</evidence>
<comment type="catalytic activity">
    <reaction evidence="6">
        <text>Couples ATP hydrolysis with the unwinding of duplex DNA by translocating in the 3'-5' direction.</text>
        <dbReference type="EC" id="5.6.2.4"/>
    </reaction>
</comment>
<evidence type="ECO:0000259" key="9">
    <source>
        <dbReference type="Pfam" id="PF00580"/>
    </source>
</evidence>
<dbReference type="Proteomes" id="UP001187203">
    <property type="component" value="Unassembled WGS sequence"/>
</dbReference>
<dbReference type="InterPro" id="IPR014017">
    <property type="entry name" value="DNA_helicase_UvrD-like_C"/>
</dbReference>
<dbReference type="InterPro" id="IPR000212">
    <property type="entry name" value="DNA_helicase_UvrD/REP"/>
</dbReference>
<feature type="domain" description="UvrD-like helicase C-terminal" evidence="10">
    <location>
        <begin position="437"/>
        <end position="492"/>
    </location>
</feature>
<dbReference type="SUPFAM" id="SSF52540">
    <property type="entry name" value="P-loop containing nucleoside triphosphate hydrolases"/>
    <property type="match status" value="1"/>
</dbReference>
<feature type="domain" description="UvrD-like helicase ATP-binding" evidence="9">
    <location>
        <begin position="47"/>
        <end position="130"/>
    </location>
</feature>
<keyword evidence="5" id="KW-0413">Isomerase</keyword>
<dbReference type="Pfam" id="PF13361">
    <property type="entry name" value="UvrD_C"/>
    <property type="match status" value="1"/>
</dbReference>
<keyword evidence="2" id="KW-0378">Hydrolase</keyword>
<dbReference type="Gene3D" id="3.40.50.300">
    <property type="entry name" value="P-loop containing nucleotide triphosphate hydrolases"/>
    <property type="match status" value="2"/>
</dbReference>
<comment type="catalytic activity">
    <reaction evidence="8">
        <text>ATP + H2O = ADP + phosphate + H(+)</text>
        <dbReference type="Rhea" id="RHEA:13065"/>
        <dbReference type="ChEBI" id="CHEBI:15377"/>
        <dbReference type="ChEBI" id="CHEBI:15378"/>
        <dbReference type="ChEBI" id="CHEBI:30616"/>
        <dbReference type="ChEBI" id="CHEBI:43474"/>
        <dbReference type="ChEBI" id="CHEBI:456216"/>
        <dbReference type="EC" id="5.6.2.4"/>
    </reaction>
</comment>
<sequence>MTDTASKATPTSLKAASTNALTEAFDQDLELFDDSSDRDYIRGADATSRILVEAGPGTGKTELAARRLSHLVNTALSPGQVFVLSFSRSAVRTLTRRLSLISQTDLKTLEQLRHVSIRTFDSWAFRILRLMGYSPSLLLARNYDQNIAELVELIEGTRRDEVHSFIGERRHIIVDEFQDMPGVRGELVLRLLGLMAPKGTTQCGFTILGDPAQAIYGFAVTSAEGGASAAEYWQRVRQSYGSELQHKVLRQNYRARPGLAKLSADLRSVLLSNCADEEKLLRIRETMSQLPPSLPFENEQSLIASGNGTRAILTRTNGEALRVLQKVLGTKVEGPASPVRLRAGNFASLPPAWIGALLRKVRSPNITKSQFSRIYSHLHNLWDNKTRLALSLPTEQVAWERLLIASGEPDDGTSIELSALRNRVGWPDAFPDDQNVSDEGVLITTIHQSKGMEFDIVTILDAPPNEDLEENENSEEEANVGFVAISRAGTELNRLAGDALYRSPTTREFSNGRQRLFFWWNKWINMEIGLRGDIDPHGFVDPSLHGGVKGVEGNQDFLLKNARVLEGHKVMLCKVVDDGKAIWDIHLQDGNRPGLRLGRTSPQLTYDLLQALHDKGYALPSRILNLRIAGVGTITDLGDRALEEPERSSRLWLGVSLFGTGDFKTFKGTRR</sequence>
<accession>A0ABU3YHQ8</accession>
<dbReference type="Pfam" id="PF00580">
    <property type="entry name" value="UvrD-helicase"/>
    <property type="match status" value="2"/>
</dbReference>
<evidence type="ECO:0000256" key="5">
    <source>
        <dbReference type="ARBA" id="ARBA00023235"/>
    </source>
</evidence>
<proteinExistence type="predicted"/>
<comment type="caution">
    <text evidence="11">The sequence shown here is derived from an EMBL/GenBank/DDBJ whole genome shotgun (WGS) entry which is preliminary data.</text>
</comment>
<reference evidence="12" key="1">
    <citation type="journal article" date="2023" name="Int. J. Mol. Sci.">
        <title>Genomic and Metabolic Characterization of Plant Growth-Promoting Rhizobacteria Isolated from Nodules of Clovers Grown in Non-Farmed Soil.</title>
        <authorList>
            <person name="Wojcik M."/>
            <person name="Koper P."/>
            <person name="Zebracki K."/>
            <person name="Marczak M."/>
            <person name="Mazur A."/>
        </authorList>
    </citation>
    <scope>NUCLEOTIDE SEQUENCE [LARGE SCALE GENOMIC DNA]</scope>
    <source>
        <strain evidence="12">KB12</strain>
    </source>
</reference>
<dbReference type="InterPro" id="IPR027417">
    <property type="entry name" value="P-loop_NTPase"/>
</dbReference>
<evidence type="ECO:0000313" key="12">
    <source>
        <dbReference type="Proteomes" id="UP001187203"/>
    </source>
</evidence>
<evidence type="ECO:0000256" key="3">
    <source>
        <dbReference type="ARBA" id="ARBA00022806"/>
    </source>
</evidence>
<evidence type="ECO:0000256" key="2">
    <source>
        <dbReference type="ARBA" id="ARBA00022801"/>
    </source>
</evidence>
<dbReference type="EC" id="5.6.2.4" evidence="7"/>
<evidence type="ECO:0000256" key="4">
    <source>
        <dbReference type="ARBA" id="ARBA00022840"/>
    </source>
</evidence>
<evidence type="ECO:0000256" key="6">
    <source>
        <dbReference type="ARBA" id="ARBA00034617"/>
    </source>
</evidence>
<keyword evidence="4" id="KW-0067">ATP-binding</keyword>
<dbReference type="EMBL" id="JAWJWI010000003">
    <property type="protein sequence ID" value="MDV4185404.1"/>
    <property type="molecule type" value="Genomic_DNA"/>
</dbReference>
<dbReference type="PANTHER" id="PTHR11070">
    <property type="entry name" value="UVRD / RECB / PCRA DNA HELICASE FAMILY MEMBER"/>
    <property type="match status" value="1"/>
</dbReference>
<evidence type="ECO:0000256" key="7">
    <source>
        <dbReference type="ARBA" id="ARBA00034808"/>
    </source>
</evidence>
<name>A0ABU3YHQ8_9HYPH</name>
<dbReference type="InterPro" id="IPR014016">
    <property type="entry name" value="UvrD-like_ATP-bd"/>
</dbReference>
<dbReference type="RefSeq" id="WP_317275895.1">
    <property type="nucleotide sequence ID" value="NZ_JAWJWH010000003.1"/>
</dbReference>
<organism evidence="11 12">
    <name type="scientific">Rhizobium brockwellii</name>
    <dbReference type="NCBI Taxonomy" id="3019932"/>
    <lineage>
        <taxon>Bacteria</taxon>
        <taxon>Pseudomonadati</taxon>
        <taxon>Pseudomonadota</taxon>
        <taxon>Alphaproteobacteria</taxon>
        <taxon>Hyphomicrobiales</taxon>
        <taxon>Rhizobiaceae</taxon>
        <taxon>Rhizobium/Agrobacterium group</taxon>
        <taxon>Rhizobium</taxon>
    </lineage>
</organism>
<evidence type="ECO:0000256" key="1">
    <source>
        <dbReference type="ARBA" id="ARBA00022741"/>
    </source>
</evidence>
<dbReference type="PANTHER" id="PTHR11070:SF30">
    <property type="entry name" value="F-BOX DNA HELICASE 1"/>
    <property type="match status" value="1"/>
</dbReference>
<keyword evidence="1" id="KW-0547">Nucleotide-binding</keyword>
<keyword evidence="3" id="KW-0347">Helicase</keyword>
<feature type="domain" description="UvrD-like helicase ATP-binding" evidence="9">
    <location>
        <begin position="150"/>
        <end position="218"/>
    </location>
</feature>
<protein>
    <recommendedName>
        <fullName evidence="7">DNA 3'-5' helicase</fullName>
        <ecNumber evidence="7">5.6.2.4</ecNumber>
    </recommendedName>
</protein>
<evidence type="ECO:0000259" key="10">
    <source>
        <dbReference type="Pfam" id="PF13361"/>
    </source>
</evidence>
<gene>
    <name evidence="11" type="ORF">R1523_07825</name>
</gene>
<keyword evidence="12" id="KW-1185">Reference proteome</keyword>
<evidence type="ECO:0000256" key="8">
    <source>
        <dbReference type="ARBA" id="ARBA00048988"/>
    </source>
</evidence>